<feature type="compositionally biased region" description="Pro residues" evidence="1">
    <location>
        <begin position="254"/>
        <end position="268"/>
    </location>
</feature>
<comment type="caution">
    <text evidence="3">The sequence shown here is derived from an EMBL/GenBank/DDBJ whole genome shotgun (WGS) entry which is preliminary data.</text>
</comment>
<dbReference type="Pfam" id="PF09359">
    <property type="entry name" value="VTC"/>
    <property type="match status" value="1"/>
</dbReference>
<sequence length="268" mass="30068">MSPALAAAFPPITLEEAVERAGLQARVDRKYLIPRGAFAEFERRLADQEDWRELEIAGRRGGAYSSTYFDTPDLLTFRQHRQGRRRRFKLRTRAYLDTGTAHFEVKLQGSRRATLKERIAHPFDRRDELTPEARDFAAEALGEGYGQAPPRALVPSAVTSYRRRTLVQGSGQARLTLDERLVFSVGGDRVTVPDGWVLAETKSPGTDTPADRELRRLGVRPRPVSKYCLAVACLYPGTRGNPWKRTLRDLFGPDAPPPDPPFSPAAVR</sequence>
<evidence type="ECO:0000313" key="3">
    <source>
        <dbReference type="EMBL" id="MDA2803640.1"/>
    </source>
</evidence>
<dbReference type="InterPro" id="IPR033469">
    <property type="entry name" value="CYTH-like_dom_sf"/>
</dbReference>
<gene>
    <name evidence="3" type="ORF">O4U47_03885</name>
</gene>
<dbReference type="InterPro" id="IPR018966">
    <property type="entry name" value="VTC_domain"/>
</dbReference>
<dbReference type="RefSeq" id="WP_270676129.1">
    <property type="nucleotide sequence ID" value="NZ_JAQFWP010000004.1"/>
</dbReference>
<dbReference type="Gene3D" id="3.20.100.30">
    <property type="entry name" value="VTC, catalytic tunnel domain"/>
    <property type="match status" value="1"/>
</dbReference>
<dbReference type="SUPFAM" id="SSF55154">
    <property type="entry name" value="CYTH-like phosphatases"/>
    <property type="match status" value="1"/>
</dbReference>
<dbReference type="Proteomes" id="UP001165685">
    <property type="component" value="Unassembled WGS sequence"/>
</dbReference>
<proteinExistence type="predicted"/>
<dbReference type="InterPro" id="IPR042267">
    <property type="entry name" value="VTC_sf"/>
</dbReference>
<evidence type="ECO:0000256" key="1">
    <source>
        <dbReference type="SAM" id="MobiDB-lite"/>
    </source>
</evidence>
<reference evidence="3" key="1">
    <citation type="submission" date="2023-01" db="EMBL/GenBank/DDBJ databases">
        <title>Draft genome sequence of Nocardiopsis sp. LSu2-4 isolated from halophytes.</title>
        <authorList>
            <person name="Duangmal K."/>
            <person name="Chantavorakit T."/>
        </authorList>
    </citation>
    <scope>NUCLEOTIDE SEQUENCE</scope>
    <source>
        <strain evidence="3">LSu2-4</strain>
    </source>
</reference>
<dbReference type="EMBL" id="JAQFWP010000004">
    <property type="protein sequence ID" value="MDA2803640.1"/>
    <property type="molecule type" value="Genomic_DNA"/>
</dbReference>
<accession>A0ABT4TG68</accession>
<feature type="domain" description="VTC" evidence="2">
    <location>
        <begin position="26"/>
        <end position="235"/>
    </location>
</feature>
<name>A0ABT4TG68_9ACTN</name>
<dbReference type="CDD" id="cd07750">
    <property type="entry name" value="PolyPPase_VTC_like"/>
    <property type="match status" value="1"/>
</dbReference>
<protein>
    <submittedName>
        <fullName evidence="3">Polyphosphate polymerase domain-containing protein</fullName>
    </submittedName>
</protein>
<keyword evidence="4" id="KW-1185">Reference proteome</keyword>
<evidence type="ECO:0000313" key="4">
    <source>
        <dbReference type="Proteomes" id="UP001165685"/>
    </source>
</evidence>
<organism evidence="3 4">
    <name type="scientific">Nocardiopsis suaedae</name>
    <dbReference type="NCBI Taxonomy" id="3018444"/>
    <lineage>
        <taxon>Bacteria</taxon>
        <taxon>Bacillati</taxon>
        <taxon>Actinomycetota</taxon>
        <taxon>Actinomycetes</taxon>
        <taxon>Streptosporangiales</taxon>
        <taxon>Nocardiopsidaceae</taxon>
        <taxon>Nocardiopsis</taxon>
    </lineage>
</organism>
<feature type="region of interest" description="Disordered" evidence="1">
    <location>
        <begin position="249"/>
        <end position="268"/>
    </location>
</feature>
<evidence type="ECO:0000259" key="2">
    <source>
        <dbReference type="Pfam" id="PF09359"/>
    </source>
</evidence>